<dbReference type="InterPro" id="IPR024930">
    <property type="entry name" value="Skp_dom_sf"/>
</dbReference>
<evidence type="ECO:0000256" key="2">
    <source>
        <dbReference type="ARBA" id="ARBA00022729"/>
    </source>
</evidence>
<dbReference type="SMART" id="SM00935">
    <property type="entry name" value="OmpH"/>
    <property type="match status" value="1"/>
</dbReference>
<organism evidence="4">
    <name type="scientific">marine metagenome</name>
    <dbReference type="NCBI Taxonomy" id="408172"/>
    <lineage>
        <taxon>unclassified sequences</taxon>
        <taxon>metagenomes</taxon>
        <taxon>ecological metagenomes</taxon>
    </lineage>
</organism>
<dbReference type="PIRSF" id="PIRSF002094">
    <property type="entry name" value="OMP26_Skp"/>
    <property type="match status" value="1"/>
</dbReference>
<keyword evidence="3" id="KW-0175">Coiled coil</keyword>
<proteinExistence type="inferred from homology"/>
<name>A0A382HC21_9ZZZZ</name>
<dbReference type="InterPro" id="IPR005632">
    <property type="entry name" value="Chaperone_Skp"/>
</dbReference>
<evidence type="ECO:0000256" key="1">
    <source>
        <dbReference type="ARBA" id="ARBA00009091"/>
    </source>
</evidence>
<dbReference type="Pfam" id="PF03938">
    <property type="entry name" value="OmpH"/>
    <property type="match status" value="1"/>
</dbReference>
<dbReference type="PANTHER" id="PTHR35089:SF1">
    <property type="entry name" value="CHAPERONE PROTEIN SKP"/>
    <property type="match status" value="1"/>
</dbReference>
<accession>A0A382HC21</accession>
<reference evidence="4" key="1">
    <citation type="submission" date="2018-05" db="EMBL/GenBank/DDBJ databases">
        <authorList>
            <person name="Lanie J.A."/>
            <person name="Ng W.-L."/>
            <person name="Kazmierczak K.M."/>
            <person name="Andrzejewski T.M."/>
            <person name="Davidsen T.M."/>
            <person name="Wayne K.J."/>
            <person name="Tettelin H."/>
            <person name="Glass J.I."/>
            <person name="Rusch D."/>
            <person name="Podicherti R."/>
            <person name="Tsui H.-C.T."/>
            <person name="Winkler M.E."/>
        </authorList>
    </citation>
    <scope>NUCLEOTIDE SEQUENCE</scope>
</reference>
<sequence>MKKIIRLSAAIVAGLLLAGVAPISHGDIKIGFVDPVALIQNAPQSEAALKKLEKEFSPRNDDILELQDRMATLELDLEKNVLIWGEVEIQSTKREIDALKRRMKRTQEEAQEDYNLRRNEELARIQGLIREVVVTIAKNEGYDLILETGVVYVSPKINLTERILDELENY</sequence>
<dbReference type="PANTHER" id="PTHR35089">
    <property type="entry name" value="CHAPERONE PROTEIN SKP"/>
    <property type="match status" value="1"/>
</dbReference>
<dbReference type="SUPFAM" id="SSF111384">
    <property type="entry name" value="OmpH-like"/>
    <property type="match status" value="1"/>
</dbReference>
<dbReference type="EMBL" id="UINC01060195">
    <property type="protein sequence ID" value="SVB84447.1"/>
    <property type="molecule type" value="Genomic_DNA"/>
</dbReference>
<gene>
    <name evidence="4" type="ORF">METZ01_LOCUS237301</name>
</gene>
<keyword evidence="2" id="KW-0732">Signal</keyword>
<evidence type="ECO:0000313" key="4">
    <source>
        <dbReference type="EMBL" id="SVB84447.1"/>
    </source>
</evidence>
<comment type="similarity">
    <text evidence="1">Belongs to the Skp family.</text>
</comment>
<dbReference type="GO" id="GO:0005829">
    <property type="term" value="C:cytosol"/>
    <property type="evidence" value="ECO:0007669"/>
    <property type="project" value="TreeGrafter"/>
</dbReference>
<protein>
    <recommendedName>
        <fullName evidence="5">OmpH family outer membrane protein</fullName>
    </recommendedName>
</protein>
<dbReference type="AlphaFoldDB" id="A0A382HC21"/>
<dbReference type="GO" id="GO:0051082">
    <property type="term" value="F:unfolded protein binding"/>
    <property type="evidence" value="ECO:0007669"/>
    <property type="project" value="InterPro"/>
</dbReference>
<evidence type="ECO:0000256" key="3">
    <source>
        <dbReference type="SAM" id="Coils"/>
    </source>
</evidence>
<dbReference type="Gene3D" id="3.30.910.20">
    <property type="entry name" value="Skp domain"/>
    <property type="match status" value="1"/>
</dbReference>
<feature type="coiled-coil region" evidence="3">
    <location>
        <begin position="89"/>
        <end position="116"/>
    </location>
</feature>
<dbReference type="GO" id="GO:0050821">
    <property type="term" value="P:protein stabilization"/>
    <property type="evidence" value="ECO:0007669"/>
    <property type="project" value="TreeGrafter"/>
</dbReference>
<evidence type="ECO:0008006" key="5">
    <source>
        <dbReference type="Google" id="ProtNLM"/>
    </source>
</evidence>